<protein>
    <submittedName>
        <fullName evidence="3">Phosphatase PAP2 family protein</fullName>
    </submittedName>
</protein>
<dbReference type="Pfam" id="PF01569">
    <property type="entry name" value="PAP2"/>
    <property type="match status" value="1"/>
</dbReference>
<sequence length="241" mass="27129">MFHFLICLGQQDSILSRSINQNKTFGQQILRTDLIAPVTFLTFGVFSVKNPYIKNQNEIIKNNLQYNHPGKFPVDDYTQYLPTASFLALDLMGVEAKNDFKSRLIVGAVSHALMAGTVNLMKGSIPVMRPDFSASNSFPSGHTATAFVGAELIWQEYRHQSIWYGIGAYAIASGTGFFRMYNNRHWFSDVVMGAGIGILSTKTAYWLLPMIESGFKKKKYPYLLYPSYNGQQVMLSFNCVL</sequence>
<evidence type="ECO:0000256" key="1">
    <source>
        <dbReference type="SAM" id="Phobius"/>
    </source>
</evidence>
<gene>
    <name evidence="3" type="ORF">ACFQ2C_07085</name>
</gene>
<feature type="transmembrane region" description="Helical" evidence="1">
    <location>
        <begin position="186"/>
        <end position="208"/>
    </location>
</feature>
<keyword evidence="1" id="KW-1133">Transmembrane helix</keyword>
<dbReference type="InterPro" id="IPR000326">
    <property type="entry name" value="PAP2/HPO"/>
</dbReference>
<reference evidence="4" key="1">
    <citation type="journal article" date="2019" name="Int. J. Syst. Evol. Microbiol.">
        <title>The Global Catalogue of Microorganisms (GCM) 10K type strain sequencing project: providing services to taxonomists for standard genome sequencing and annotation.</title>
        <authorList>
            <consortium name="The Broad Institute Genomics Platform"/>
            <consortium name="The Broad Institute Genome Sequencing Center for Infectious Disease"/>
            <person name="Wu L."/>
            <person name="Ma J."/>
        </authorList>
    </citation>
    <scope>NUCLEOTIDE SEQUENCE [LARGE SCALE GENOMIC DNA]</scope>
    <source>
        <strain evidence="4">CCUG 52468</strain>
    </source>
</reference>
<evidence type="ECO:0000259" key="2">
    <source>
        <dbReference type="SMART" id="SM00014"/>
    </source>
</evidence>
<dbReference type="RefSeq" id="WP_380895319.1">
    <property type="nucleotide sequence ID" value="NZ_JBHTKY010000007.1"/>
</dbReference>
<dbReference type="SMART" id="SM00014">
    <property type="entry name" value="acidPPc"/>
    <property type="match status" value="1"/>
</dbReference>
<proteinExistence type="predicted"/>
<dbReference type="SUPFAM" id="SSF48317">
    <property type="entry name" value="Acid phosphatase/Vanadium-dependent haloperoxidase"/>
    <property type="match status" value="1"/>
</dbReference>
<keyword evidence="1" id="KW-0812">Transmembrane</keyword>
<feature type="domain" description="Phosphatidic acid phosphatase type 2/haloperoxidase" evidence="2">
    <location>
        <begin position="105"/>
        <end position="205"/>
    </location>
</feature>
<dbReference type="InterPro" id="IPR036938">
    <property type="entry name" value="PAP2/HPO_sf"/>
</dbReference>
<dbReference type="Proteomes" id="UP001597205">
    <property type="component" value="Unassembled WGS sequence"/>
</dbReference>
<keyword evidence="1" id="KW-0472">Membrane</keyword>
<keyword evidence="4" id="KW-1185">Reference proteome</keyword>
<dbReference type="PANTHER" id="PTHR14969">
    <property type="entry name" value="SPHINGOSINE-1-PHOSPHATE PHOSPHOHYDROLASE"/>
    <property type="match status" value="1"/>
</dbReference>
<name>A0ABW3RJX1_9SPHI</name>
<evidence type="ECO:0000313" key="4">
    <source>
        <dbReference type="Proteomes" id="UP001597205"/>
    </source>
</evidence>
<dbReference type="CDD" id="cd03394">
    <property type="entry name" value="PAP2_like_5"/>
    <property type="match status" value="1"/>
</dbReference>
<dbReference type="PANTHER" id="PTHR14969:SF13">
    <property type="entry name" value="AT30094P"/>
    <property type="match status" value="1"/>
</dbReference>
<accession>A0ABW3RJX1</accession>
<dbReference type="Gene3D" id="1.20.144.10">
    <property type="entry name" value="Phosphatidic acid phosphatase type 2/haloperoxidase"/>
    <property type="match status" value="1"/>
</dbReference>
<evidence type="ECO:0000313" key="3">
    <source>
        <dbReference type="EMBL" id="MFD1165363.1"/>
    </source>
</evidence>
<dbReference type="EMBL" id="JBHTKY010000007">
    <property type="protein sequence ID" value="MFD1165363.1"/>
    <property type="molecule type" value="Genomic_DNA"/>
</dbReference>
<comment type="caution">
    <text evidence="3">The sequence shown here is derived from an EMBL/GenBank/DDBJ whole genome shotgun (WGS) entry which is preliminary data.</text>
</comment>
<organism evidence="3 4">
    <name type="scientific">Sphingobacterium daejeonense</name>
    <dbReference type="NCBI Taxonomy" id="371142"/>
    <lineage>
        <taxon>Bacteria</taxon>
        <taxon>Pseudomonadati</taxon>
        <taxon>Bacteroidota</taxon>
        <taxon>Sphingobacteriia</taxon>
        <taxon>Sphingobacteriales</taxon>
        <taxon>Sphingobacteriaceae</taxon>
        <taxon>Sphingobacterium</taxon>
    </lineage>
</organism>